<dbReference type="Proteomes" id="UP001208186">
    <property type="component" value="Unassembled WGS sequence"/>
</dbReference>
<dbReference type="InterPro" id="IPR036249">
    <property type="entry name" value="Thioredoxin-like_sf"/>
</dbReference>
<dbReference type="EMBL" id="JAOPKC010000007">
    <property type="protein sequence ID" value="MCU4718127.1"/>
    <property type="molecule type" value="Genomic_DNA"/>
</dbReference>
<dbReference type="Gene3D" id="3.40.30.10">
    <property type="entry name" value="Glutaredoxin"/>
    <property type="match status" value="1"/>
</dbReference>
<evidence type="ECO:0000313" key="2">
    <source>
        <dbReference type="EMBL" id="MCU4718127.1"/>
    </source>
</evidence>
<dbReference type="Proteomes" id="UP001209746">
    <property type="component" value="Unassembled WGS sequence"/>
</dbReference>
<keyword evidence="4" id="KW-1185">Reference proteome</keyword>
<dbReference type="RefSeq" id="WP_315908885.1">
    <property type="nucleotide sequence ID" value="NZ_JAOPKC010000007.1"/>
</dbReference>
<evidence type="ECO:0000313" key="4">
    <source>
        <dbReference type="Proteomes" id="UP001208186"/>
    </source>
</evidence>
<dbReference type="SUPFAM" id="SSF52833">
    <property type="entry name" value="Thioredoxin-like"/>
    <property type="match status" value="1"/>
</dbReference>
<dbReference type="InterPro" id="IPR000866">
    <property type="entry name" value="AhpC/TSA"/>
</dbReference>
<evidence type="ECO:0000313" key="5">
    <source>
        <dbReference type="Proteomes" id="UP001209746"/>
    </source>
</evidence>
<comment type="caution">
    <text evidence="3">The sequence shown here is derived from an EMBL/GenBank/DDBJ whole genome shotgun (WGS) entry which is preliminary data.</text>
</comment>
<dbReference type="GO" id="GO:0016491">
    <property type="term" value="F:oxidoreductase activity"/>
    <property type="evidence" value="ECO:0007669"/>
    <property type="project" value="InterPro"/>
</dbReference>
<reference evidence="3" key="1">
    <citation type="submission" date="2023-02" db="EMBL/GenBank/DDBJ databases">
        <title>Enrichment on poylsaccharides allowed isolation of novel metabolic and taxonomic groups of Haloarchaea.</title>
        <authorList>
            <person name="Sorokin D.Y."/>
            <person name="Elcheninov A.G."/>
            <person name="Khizhniak T.V."/>
            <person name="Kolganova T.V."/>
            <person name="Kublanov I.V."/>
        </authorList>
    </citation>
    <scope>NUCLEOTIDE SEQUENCE</scope>
    <source>
        <strain evidence="2 4">HArc-curdl5-1</strain>
        <strain evidence="3">HArc-curdl7</strain>
    </source>
</reference>
<dbReference type="Pfam" id="PF00578">
    <property type="entry name" value="AhpC-TSA"/>
    <property type="match status" value="1"/>
</dbReference>
<proteinExistence type="predicted"/>
<dbReference type="GO" id="GO:0016209">
    <property type="term" value="F:antioxidant activity"/>
    <property type="evidence" value="ECO:0007669"/>
    <property type="project" value="InterPro"/>
</dbReference>
<dbReference type="AlphaFoldDB" id="A0AAE3LFF6"/>
<evidence type="ECO:0000259" key="1">
    <source>
        <dbReference type="PROSITE" id="PS51352"/>
    </source>
</evidence>
<accession>A0AAE3LFF6</accession>
<organism evidence="3 5">
    <name type="scientific">Halapricum hydrolyticum</name>
    <dbReference type="NCBI Taxonomy" id="2979991"/>
    <lineage>
        <taxon>Archaea</taxon>
        <taxon>Methanobacteriati</taxon>
        <taxon>Methanobacteriota</taxon>
        <taxon>Stenosarchaea group</taxon>
        <taxon>Halobacteria</taxon>
        <taxon>Halobacteriales</taxon>
        <taxon>Haloarculaceae</taxon>
        <taxon>Halapricum</taxon>
    </lineage>
</organism>
<sequence length="164" mass="18223">MSVSVTTFELENAGAGMSPFRLKDTLSNPDIDAVVLLLQRDYHCRKCRQQVQDVAARYDEFEGENALVVSVLPEPVDQARGWQESYDLPFPLLADPAKQLGDDLDQPSRFGVLGNLHDMIGRMPEALVVDVREDDPTVTYVHKGTSPADRPSIDELLAEARQLS</sequence>
<evidence type="ECO:0000313" key="3">
    <source>
        <dbReference type="EMBL" id="MCU4727365.1"/>
    </source>
</evidence>
<gene>
    <name evidence="3" type="ORF">OB914_10345</name>
    <name evidence="2" type="ORF">OB916_08615</name>
</gene>
<protein>
    <submittedName>
        <fullName evidence="3">Peroxiredoxin family protein</fullName>
    </submittedName>
</protein>
<dbReference type="InterPro" id="IPR013766">
    <property type="entry name" value="Thioredoxin_domain"/>
</dbReference>
<dbReference type="EMBL" id="JAOPKD010000009">
    <property type="protein sequence ID" value="MCU4727365.1"/>
    <property type="molecule type" value="Genomic_DNA"/>
</dbReference>
<feature type="domain" description="Thioredoxin" evidence="1">
    <location>
        <begin position="1"/>
        <end position="164"/>
    </location>
</feature>
<name>A0AAE3LFF6_9EURY</name>
<dbReference type="PROSITE" id="PS51352">
    <property type="entry name" value="THIOREDOXIN_2"/>
    <property type="match status" value="1"/>
</dbReference>